<dbReference type="PANTHER" id="PTHR11759">
    <property type="entry name" value="40S RIBOSOMAL PROTEIN S14/30S RIBOSOMAL PROTEIN S11"/>
    <property type="match status" value="1"/>
</dbReference>
<dbReference type="InterPro" id="IPR001971">
    <property type="entry name" value="Ribosomal_uS11"/>
</dbReference>
<evidence type="ECO:0000256" key="3">
    <source>
        <dbReference type="ARBA" id="ARBA00023274"/>
    </source>
</evidence>
<dbReference type="RefSeq" id="YP_009114069.1">
    <property type="nucleotide sequence ID" value="NC_026055.1"/>
</dbReference>
<proteinExistence type="inferred from homology"/>
<accession>A0A0A7A7A7</accession>
<dbReference type="GO" id="GO:0005840">
    <property type="term" value="C:ribosome"/>
    <property type="evidence" value="ECO:0007669"/>
    <property type="project" value="UniProtKB-KW"/>
</dbReference>
<dbReference type="EMBL" id="KF649304">
    <property type="protein sequence ID" value="AHB62132.1"/>
    <property type="molecule type" value="Genomic_DNA"/>
</dbReference>
<keyword evidence="2 4" id="KW-0689">Ribosomal protein</keyword>
<gene>
    <name evidence="4" type="primary">rps11</name>
    <name evidence="4" type="ORF">Hild.prot.mt.12</name>
</gene>
<name>A0A0A7A7A7_9FLOR</name>
<dbReference type="InterPro" id="IPR036967">
    <property type="entry name" value="Ribosomal_uS11_sf"/>
</dbReference>
<geneLocation type="mitochondrion" evidence="4"/>
<reference evidence="4" key="1">
    <citation type="submission" date="2013-09" db="EMBL/GenBank/DDBJ databases">
        <title>Complete mitochondrion genomes reveal florideophycean red algal diversity.</title>
        <authorList>
            <person name="Yang E.C."/>
            <person name="Kim K.M."/>
            <person name="Kim S.Y."/>
            <person name="Yoon H.S."/>
        </authorList>
    </citation>
    <scope>NUCLEOTIDE SEQUENCE</scope>
</reference>
<sequence length="114" mass="12867">MKSALLFLSFTKNNTIFSLTDFKGNVLHSTSLGSQSRKNVKKLNPSFSNLVVSYFVKQITKLGYSAIHLKLSGSNKTKRTTTRIFKRSGLQIFTVQDITSNPHNGCRLSKKRRL</sequence>
<comment type="similarity">
    <text evidence="1">Belongs to the universal ribosomal protein uS11 family.</text>
</comment>
<dbReference type="PIRSF" id="PIRSF002131">
    <property type="entry name" value="Ribosomal_S11"/>
    <property type="match status" value="1"/>
</dbReference>
<dbReference type="HAMAP" id="MF_01310">
    <property type="entry name" value="Ribosomal_uS11"/>
    <property type="match status" value="1"/>
</dbReference>
<dbReference type="GO" id="GO:1990904">
    <property type="term" value="C:ribonucleoprotein complex"/>
    <property type="evidence" value="ECO:0007669"/>
    <property type="project" value="UniProtKB-KW"/>
</dbReference>
<keyword evidence="3" id="KW-0687">Ribonucleoprotein</keyword>
<keyword evidence="4" id="KW-0496">Mitochondrion</keyword>
<dbReference type="GeneID" id="22834608"/>
<dbReference type="GO" id="GO:0006412">
    <property type="term" value="P:translation"/>
    <property type="evidence" value="ECO:0007669"/>
    <property type="project" value="InterPro"/>
</dbReference>
<dbReference type="GO" id="GO:0003735">
    <property type="term" value="F:structural constituent of ribosome"/>
    <property type="evidence" value="ECO:0007669"/>
    <property type="project" value="InterPro"/>
</dbReference>
<evidence type="ECO:0000256" key="1">
    <source>
        <dbReference type="ARBA" id="ARBA00006194"/>
    </source>
</evidence>
<organism evidence="4">
    <name type="scientific">Hildenbrandia rubra</name>
    <dbReference type="NCBI Taxonomy" id="31481"/>
    <lineage>
        <taxon>Eukaryota</taxon>
        <taxon>Rhodophyta</taxon>
        <taxon>Florideophyceae</taxon>
        <taxon>Hildenbrandiophycidae</taxon>
        <taxon>Hildenbrandiales</taxon>
        <taxon>Hildenbrandiaceae</taxon>
        <taxon>Hildenbrandia</taxon>
    </lineage>
</organism>
<dbReference type="Gene3D" id="3.30.420.80">
    <property type="entry name" value="Ribosomal protein S11"/>
    <property type="match status" value="1"/>
</dbReference>
<dbReference type="AlphaFoldDB" id="A0A0A7A7A7"/>
<dbReference type="Pfam" id="PF00411">
    <property type="entry name" value="Ribosomal_S11"/>
    <property type="match status" value="1"/>
</dbReference>
<evidence type="ECO:0000313" key="4">
    <source>
        <dbReference type="EMBL" id="AHB62132.1"/>
    </source>
</evidence>
<protein>
    <submittedName>
        <fullName evidence="4">Ribosomal protein S11</fullName>
    </submittedName>
</protein>
<evidence type="ECO:0000256" key="2">
    <source>
        <dbReference type="ARBA" id="ARBA00022980"/>
    </source>
</evidence>
<dbReference type="SUPFAM" id="SSF53137">
    <property type="entry name" value="Translational machinery components"/>
    <property type="match status" value="1"/>
</dbReference>